<organism evidence="2 3">
    <name type="scientific">Methanoculleus receptaculi</name>
    <dbReference type="NCBI Taxonomy" id="394967"/>
    <lineage>
        <taxon>Archaea</taxon>
        <taxon>Methanobacteriati</taxon>
        <taxon>Methanobacteriota</taxon>
        <taxon>Stenosarchaea group</taxon>
        <taxon>Methanomicrobia</taxon>
        <taxon>Methanomicrobiales</taxon>
        <taxon>Methanomicrobiaceae</taxon>
        <taxon>Methanoculleus</taxon>
    </lineage>
</organism>
<dbReference type="InterPro" id="IPR023401">
    <property type="entry name" value="ODC_N"/>
</dbReference>
<dbReference type="Pfam" id="PF02423">
    <property type="entry name" value="OCD_Mu_crystall"/>
    <property type="match status" value="1"/>
</dbReference>
<dbReference type="EMBL" id="CP137642">
    <property type="protein sequence ID" value="WOX57311.1"/>
    <property type="molecule type" value="Genomic_DNA"/>
</dbReference>
<dbReference type="Proteomes" id="UP001305652">
    <property type="component" value="Chromosome"/>
</dbReference>
<keyword evidence="1" id="KW-0520">NAD</keyword>
<name>A0AAX4FTQ0_9EURY</name>
<proteinExistence type="inferred from homology"/>
<dbReference type="PIRSF" id="PIRSF001439">
    <property type="entry name" value="CryM"/>
    <property type="match status" value="1"/>
</dbReference>
<accession>A0AAX4FTQ0</accession>
<dbReference type="GO" id="GO:0000286">
    <property type="term" value="F:alanine dehydrogenase activity"/>
    <property type="evidence" value="ECO:0007669"/>
    <property type="project" value="UniProtKB-UniRule"/>
</dbReference>
<dbReference type="KEGG" id="mrc:R6Y96_08390"/>
<feature type="binding site" evidence="1">
    <location>
        <position position="287"/>
    </location>
    <ligand>
        <name>NAD(+)</name>
        <dbReference type="ChEBI" id="CHEBI:57540"/>
    </ligand>
</feature>
<dbReference type="SUPFAM" id="SSF51735">
    <property type="entry name" value="NAD(P)-binding Rossmann-fold domains"/>
    <property type="match status" value="1"/>
</dbReference>
<comment type="similarity">
    <text evidence="1">Belongs to the ornithine cyclodeaminase/mu-crystallin family. Archaeal alanine dehydrogenase subfamily.</text>
</comment>
<comment type="function">
    <text evidence="1">Catalyzes the NAD(+)-dependent oxidative deamination of L-alanine to pyruvate, and the reverse reaction, the reductive amination of pyruvate.</text>
</comment>
<feature type="binding site" evidence="1">
    <location>
        <position position="221"/>
    </location>
    <ligand>
        <name>NAD(+)</name>
        <dbReference type="ChEBI" id="CHEBI:57540"/>
    </ligand>
</feature>
<dbReference type="AlphaFoldDB" id="A0AAX4FTQ0"/>
<comment type="catalytic activity">
    <reaction evidence="1">
        <text>L-alanine + NAD(+) + H2O = pyruvate + NH4(+) + NADH + H(+)</text>
        <dbReference type="Rhea" id="RHEA:18405"/>
        <dbReference type="ChEBI" id="CHEBI:15361"/>
        <dbReference type="ChEBI" id="CHEBI:15377"/>
        <dbReference type="ChEBI" id="CHEBI:15378"/>
        <dbReference type="ChEBI" id="CHEBI:28938"/>
        <dbReference type="ChEBI" id="CHEBI:57540"/>
        <dbReference type="ChEBI" id="CHEBI:57945"/>
        <dbReference type="ChEBI" id="CHEBI:57972"/>
        <dbReference type="EC" id="1.4.1.1"/>
    </reaction>
</comment>
<feature type="binding site" evidence="1">
    <location>
        <position position="107"/>
    </location>
    <ligand>
        <name>NAD(+)</name>
        <dbReference type="ChEBI" id="CHEBI:57540"/>
    </ligand>
</feature>
<dbReference type="EC" id="1.4.1.1" evidence="1"/>
<evidence type="ECO:0000313" key="3">
    <source>
        <dbReference type="Proteomes" id="UP001305652"/>
    </source>
</evidence>
<evidence type="ECO:0000256" key="1">
    <source>
        <dbReference type="HAMAP-Rule" id="MF_00935"/>
    </source>
</evidence>
<feature type="binding site" evidence="1">
    <location>
        <begin position="215"/>
        <end position="217"/>
    </location>
    <ligand>
        <name>NAD(+)</name>
        <dbReference type="ChEBI" id="CHEBI:57540"/>
    </ligand>
</feature>
<keyword evidence="1" id="KW-0560">Oxidoreductase</keyword>
<dbReference type="Gene3D" id="3.40.50.720">
    <property type="entry name" value="NAD(P)-binding Rossmann-like Domain"/>
    <property type="match status" value="1"/>
</dbReference>
<gene>
    <name evidence="1" type="primary">ala</name>
    <name evidence="2" type="ORF">R6Y96_08390</name>
</gene>
<reference evidence="2 3" key="1">
    <citation type="submission" date="2023-10" db="EMBL/GenBank/DDBJ databases">
        <title>The complete genome sequence of Methanoculleus receptaculi DSM 18860.</title>
        <authorList>
            <person name="Lai S.-J."/>
            <person name="You Y.-T."/>
            <person name="Chen S.-C."/>
        </authorList>
    </citation>
    <scope>NUCLEOTIDE SEQUENCE [LARGE SCALE GENOMIC DNA]</scope>
    <source>
        <strain evidence="2 3">DSM 18860</strain>
    </source>
</reference>
<dbReference type="HAMAP" id="MF_00935">
    <property type="entry name" value="AlaDH_arch"/>
    <property type="match status" value="1"/>
</dbReference>
<dbReference type="InterPro" id="IPR028609">
    <property type="entry name" value="AlaDH_arch-typ"/>
</dbReference>
<feature type="active site" description="Proton donor/acceptor" evidence="1">
    <location>
        <position position="64"/>
    </location>
</feature>
<dbReference type="InterPro" id="IPR036291">
    <property type="entry name" value="NAD(P)-bd_dom_sf"/>
</dbReference>
<dbReference type="PANTHER" id="PTHR13812:SF19">
    <property type="entry name" value="KETIMINE REDUCTASE MU-CRYSTALLIN"/>
    <property type="match status" value="1"/>
</dbReference>
<dbReference type="GeneID" id="85733169"/>
<comment type="caution">
    <text evidence="1">Lacks conserved residue(s) required for the propagation of feature annotation.</text>
</comment>
<evidence type="ECO:0000313" key="2">
    <source>
        <dbReference type="EMBL" id="WOX57311.1"/>
    </source>
</evidence>
<dbReference type="GO" id="GO:0006522">
    <property type="term" value="P:alanine metabolic process"/>
    <property type="evidence" value="ECO:0007669"/>
    <property type="project" value="UniProtKB-UniRule"/>
</dbReference>
<dbReference type="GO" id="GO:0005737">
    <property type="term" value="C:cytoplasm"/>
    <property type="evidence" value="ECO:0007669"/>
    <property type="project" value="TreeGrafter"/>
</dbReference>
<sequence length="313" mass="33063">MKYYPVHSGYPSYARVNRVIESAFAEHGRGNVQMPPKVYVTFGKTGDFRTMPAYLPAAGIAGVKIVNVHPNNRAHGLPTVMALTVIIDVDTGLPTALINATDLTALRTGAAGAVAARHLSPRRSSISLGLIGAGRQAAAQVEAMAAAFTLDEVRVWSRNEKTAAALAARYADYNARPVSIERACDSDVLAATTPSREPLVMAGWVHEGTHINAIGADAPGKQELDPAILLRAEVFVDDREQAIHSGEVNVPVRTGFYDPAMIAGTLGEVVIGKKGRSSPDAITVFDSTGLAIQDLAIASLVLEDGEGCELPFP</sequence>
<keyword evidence="3" id="KW-1185">Reference proteome</keyword>
<dbReference type="PANTHER" id="PTHR13812">
    <property type="entry name" value="KETIMINE REDUCTASE MU-CRYSTALLIN"/>
    <property type="match status" value="1"/>
</dbReference>
<dbReference type="GO" id="GO:0051287">
    <property type="term" value="F:NAD binding"/>
    <property type="evidence" value="ECO:0007669"/>
    <property type="project" value="UniProtKB-UniRule"/>
</dbReference>
<feature type="binding site" evidence="1">
    <location>
        <begin position="135"/>
        <end position="136"/>
    </location>
    <ligand>
        <name>NAD(+)</name>
        <dbReference type="ChEBI" id="CHEBI:57540"/>
    </ligand>
</feature>
<keyword evidence="1" id="KW-0547">Nucleotide-binding</keyword>
<dbReference type="RefSeq" id="WP_318620848.1">
    <property type="nucleotide sequence ID" value="NZ_CP137642.1"/>
</dbReference>
<protein>
    <recommendedName>
        <fullName evidence="1">Alanine dehydrogenase</fullName>
        <shortName evidence="1">AlaDH</shortName>
        <ecNumber evidence="1">1.4.1.1</ecNumber>
    </recommendedName>
</protein>
<dbReference type="InterPro" id="IPR003462">
    <property type="entry name" value="ODC_Mu_crystall"/>
</dbReference>
<dbReference type="Gene3D" id="3.30.1780.10">
    <property type="entry name" value="ornithine cyclodeaminase, domain 1"/>
    <property type="match status" value="1"/>
</dbReference>
<dbReference type="FunFam" id="3.40.50.720:FF:000311">
    <property type="entry name" value="Ornithine cyclodeaminase"/>
    <property type="match status" value="1"/>
</dbReference>